<evidence type="ECO:0000259" key="3">
    <source>
        <dbReference type="PROSITE" id="PS50878"/>
    </source>
</evidence>
<dbReference type="GO" id="GO:0003676">
    <property type="term" value="F:nucleic acid binding"/>
    <property type="evidence" value="ECO:0007669"/>
    <property type="project" value="InterPro"/>
</dbReference>
<dbReference type="SUPFAM" id="SSF53098">
    <property type="entry name" value="Ribonuclease H-like"/>
    <property type="match status" value="1"/>
</dbReference>
<dbReference type="Pfam" id="PF17919">
    <property type="entry name" value="RT_RNaseH_2"/>
    <property type="match status" value="1"/>
</dbReference>
<feature type="region of interest" description="Disordered" evidence="2">
    <location>
        <begin position="24"/>
        <end position="54"/>
    </location>
</feature>
<dbReference type="EMBL" id="CACSLK010002554">
    <property type="protein sequence ID" value="CAA0808208.1"/>
    <property type="molecule type" value="Genomic_DNA"/>
</dbReference>
<reference evidence="5" key="1">
    <citation type="submission" date="2019-12" db="EMBL/GenBank/DDBJ databases">
        <authorList>
            <person name="Scholes J."/>
        </authorList>
    </citation>
    <scope>NUCLEOTIDE SEQUENCE</scope>
</reference>
<dbReference type="InterPro" id="IPR021109">
    <property type="entry name" value="Peptidase_aspartic_dom_sf"/>
</dbReference>
<dbReference type="Proteomes" id="UP001153555">
    <property type="component" value="Unassembled WGS sequence"/>
</dbReference>
<keyword evidence="6" id="KW-1185">Reference proteome</keyword>
<dbReference type="PANTHER" id="PTHR24559">
    <property type="entry name" value="TRANSPOSON TY3-I GAG-POL POLYPROTEIN"/>
    <property type="match status" value="1"/>
</dbReference>
<feature type="domain" description="RNase H type-1" evidence="4">
    <location>
        <begin position="909"/>
        <end position="971"/>
    </location>
</feature>
<dbReference type="SUPFAM" id="SSF50630">
    <property type="entry name" value="Acid proteases"/>
    <property type="match status" value="1"/>
</dbReference>
<organism evidence="5 6">
    <name type="scientific">Striga hermonthica</name>
    <name type="common">Purple witchweed</name>
    <name type="synonym">Buchnera hermonthica</name>
    <dbReference type="NCBI Taxonomy" id="68872"/>
    <lineage>
        <taxon>Eukaryota</taxon>
        <taxon>Viridiplantae</taxon>
        <taxon>Streptophyta</taxon>
        <taxon>Embryophyta</taxon>
        <taxon>Tracheophyta</taxon>
        <taxon>Spermatophyta</taxon>
        <taxon>Magnoliopsida</taxon>
        <taxon>eudicotyledons</taxon>
        <taxon>Gunneridae</taxon>
        <taxon>Pentapetalae</taxon>
        <taxon>asterids</taxon>
        <taxon>lamiids</taxon>
        <taxon>Lamiales</taxon>
        <taxon>Orobanchaceae</taxon>
        <taxon>Buchnereae</taxon>
        <taxon>Striga</taxon>
    </lineage>
</organism>
<evidence type="ECO:0000259" key="4">
    <source>
        <dbReference type="PROSITE" id="PS50879"/>
    </source>
</evidence>
<dbReference type="OrthoDB" id="542221at2759"/>
<feature type="compositionally biased region" description="Polar residues" evidence="2">
    <location>
        <begin position="83"/>
        <end position="95"/>
    </location>
</feature>
<comment type="caution">
    <text evidence="5">The sequence shown here is derived from an EMBL/GenBank/DDBJ whole genome shotgun (WGS) entry which is preliminary data.</text>
</comment>
<gene>
    <name evidence="5" type="ORF">SHERM_10570</name>
</gene>
<dbReference type="Gene3D" id="3.30.420.10">
    <property type="entry name" value="Ribonuclease H-like superfamily/Ribonuclease H"/>
    <property type="match status" value="1"/>
</dbReference>
<evidence type="ECO:0000313" key="5">
    <source>
        <dbReference type="EMBL" id="CAA0808208.1"/>
    </source>
</evidence>
<feature type="region of interest" description="Disordered" evidence="2">
    <location>
        <begin position="83"/>
        <end position="125"/>
    </location>
</feature>
<feature type="non-terminal residue" evidence="5">
    <location>
        <position position="1"/>
    </location>
</feature>
<dbReference type="AlphaFoldDB" id="A0A9N7MDU0"/>
<dbReference type="CDD" id="cd00303">
    <property type="entry name" value="retropepsin_like"/>
    <property type="match status" value="1"/>
</dbReference>
<dbReference type="GO" id="GO:0006310">
    <property type="term" value="P:DNA recombination"/>
    <property type="evidence" value="ECO:0007669"/>
    <property type="project" value="UniProtKB-KW"/>
</dbReference>
<dbReference type="InterPro" id="IPR053134">
    <property type="entry name" value="RNA-dir_DNA_polymerase"/>
</dbReference>
<evidence type="ECO:0000313" key="6">
    <source>
        <dbReference type="Proteomes" id="UP001153555"/>
    </source>
</evidence>
<dbReference type="Gene3D" id="3.10.10.10">
    <property type="entry name" value="HIV Type 1 Reverse Transcriptase, subunit A, domain 1"/>
    <property type="match status" value="1"/>
</dbReference>
<proteinExistence type="predicted"/>
<keyword evidence="1" id="KW-0233">DNA recombination</keyword>
<feature type="domain" description="Reverse transcriptase" evidence="3">
    <location>
        <begin position="509"/>
        <end position="688"/>
    </location>
</feature>
<sequence>AAYHVLKLTFAVKAIFTLEATMSQSSRDHTTHPGQSQSTNHSPWRSTPPPPVTNITNFLQNPEFIQGLTSLIARAMPRNSCTVPLSMPLTTNPTKHPTHTRHDPETHAATSHATSQPHHTSPHREELTRITANPITNNQAPFMNVDLRDTINKQNCPITFSIEDANLFAHPHSDALIITAPIGGIPVHRILVDTGAYSSILMLRTFKKLGLDPADIRPCNDQIQGFNGSISCPVGEILLPIWFGGFGPKSKIIMETLKVLDVQNEYNAVIARTSLYKLRAAVSIFHYALKFPTIEGEGTHYGDQRKARSLMLLSTSRNFHMIEEQDADNSVGLNNPTLNAERTDQFAPDTDMPRADTDIPLTDTDIPMTSVLPEPLTEVLDQEQPFHEKDTEMHEDMDPRMQFKDGNHHARAEPVEDVETIYVDGSTQEKSLRIGANLQEPIRSSLIQFHQSNSDVFAWKHEDMKGIDPQKACHRLNLDKTVKPVIQKRQKFGPDRQKALEEEVNKLIDNKFVKEAKYPTWISNPVLVKKATGLWRLCIDFSDLNQACPKDSYPIPHIDYMVDATSGHQLMSFLDAYSGYNQIPMHPDDAEHTSFYSARGLYCYVMMTFGLKNAGATYQRLVNKMFARLIGHKMEVYVDDMLVKSEQASDHITHLSEVFDILREYSMVLNPKKCTFGVGSGKFLGYMVSQRGIEANPAKIQAILGLAPPTSIKGVQALTGRLAALNRFISKSTDHCKPFFDAIKKKKPFEWTVECQNAFENIKEVLSRLPTLQKPLPNQPLYLYLGVSDVVVSAVLIRQDGLQQFPIYYVRKALHDAELRYPYMEKLAFALIIVARKLRPYFLEHSIIVFTTYPLRQVLRRPDTSGRMIKWAIELGQFDIQYRPRTAIKAQVFSDFIAEFTPPVNASVEDPTWTLYIDGSSTAIRAGGGIVLVSPEKQVFCYSVAFTFPATNNEAEYEALLSGLRFAESMN</sequence>
<dbReference type="InterPro" id="IPR000477">
    <property type="entry name" value="RT_dom"/>
</dbReference>
<dbReference type="InterPro" id="IPR043128">
    <property type="entry name" value="Rev_trsase/Diguanyl_cyclase"/>
</dbReference>
<dbReference type="PROSITE" id="PS50879">
    <property type="entry name" value="RNASE_H_1"/>
    <property type="match status" value="1"/>
</dbReference>
<dbReference type="Pfam" id="PF00078">
    <property type="entry name" value="RVT_1"/>
    <property type="match status" value="1"/>
</dbReference>
<feature type="non-terminal residue" evidence="5">
    <location>
        <position position="971"/>
    </location>
</feature>
<dbReference type="SUPFAM" id="SSF56672">
    <property type="entry name" value="DNA/RNA polymerases"/>
    <property type="match status" value="1"/>
</dbReference>
<dbReference type="PANTHER" id="PTHR24559:SF431">
    <property type="entry name" value="RNA-DIRECTED DNA POLYMERASE HOMOLOG"/>
    <property type="match status" value="1"/>
</dbReference>
<feature type="compositionally biased region" description="Polar residues" evidence="2">
    <location>
        <begin position="108"/>
        <end position="119"/>
    </location>
</feature>
<dbReference type="InterPro" id="IPR043502">
    <property type="entry name" value="DNA/RNA_pol_sf"/>
</dbReference>
<dbReference type="Gene3D" id="3.30.70.270">
    <property type="match status" value="2"/>
</dbReference>
<evidence type="ECO:0000256" key="1">
    <source>
        <dbReference type="ARBA" id="ARBA00023172"/>
    </source>
</evidence>
<protein>
    <submittedName>
        <fullName evidence="5">Uncharacterized protein</fullName>
    </submittedName>
</protein>
<name>A0A9N7MDU0_STRHE</name>
<dbReference type="InterPro" id="IPR041577">
    <property type="entry name" value="RT_RNaseH_2"/>
</dbReference>
<feature type="compositionally biased region" description="Polar residues" evidence="2">
    <location>
        <begin position="32"/>
        <end position="45"/>
    </location>
</feature>
<accession>A0A9N7MDU0</accession>
<dbReference type="Gene3D" id="2.40.70.10">
    <property type="entry name" value="Acid Proteases"/>
    <property type="match status" value="1"/>
</dbReference>
<dbReference type="CDD" id="cd01647">
    <property type="entry name" value="RT_LTR"/>
    <property type="match status" value="1"/>
</dbReference>
<dbReference type="PROSITE" id="PS50878">
    <property type="entry name" value="RT_POL"/>
    <property type="match status" value="1"/>
</dbReference>
<dbReference type="InterPro" id="IPR012337">
    <property type="entry name" value="RNaseH-like_sf"/>
</dbReference>
<evidence type="ECO:0000256" key="2">
    <source>
        <dbReference type="SAM" id="MobiDB-lite"/>
    </source>
</evidence>
<dbReference type="InterPro" id="IPR002156">
    <property type="entry name" value="RNaseH_domain"/>
</dbReference>
<dbReference type="GO" id="GO:0004523">
    <property type="term" value="F:RNA-DNA hybrid ribonuclease activity"/>
    <property type="evidence" value="ECO:0007669"/>
    <property type="project" value="InterPro"/>
</dbReference>
<dbReference type="InterPro" id="IPR036397">
    <property type="entry name" value="RNaseH_sf"/>
</dbReference>